<name>A0A4U5P0B8_STECR</name>
<reference evidence="2 3" key="1">
    <citation type="journal article" date="2015" name="Genome Biol.">
        <title>Comparative genomics of Steinernema reveals deeply conserved gene regulatory networks.</title>
        <authorList>
            <person name="Dillman A.R."/>
            <person name="Macchietto M."/>
            <person name="Porter C.F."/>
            <person name="Rogers A."/>
            <person name="Williams B."/>
            <person name="Antoshechkin I."/>
            <person name="Lee M.M."/>
            <person name="Goodwin Z."/>
            <person name="Lu X."/>
            <person name="Lewis E.E."/>
            <person name="Goodrich-Blair H."/>
            <person name="Stock S.P."/>
            <person name="Adams B.J."/>
            <person name="Sternberg P.W."/>
            <person name="Mortazavi A."/>
        </authorList>
    </citation>
    <scope>NUCLEOTIDE SEQUENCE [LARGE SCALE GENOMIC DNA]</scope>
    <source>
        <strain evidence="2 3">ALL</strain>
    </source>
</reference>
<dbReference type="SUPFAM" id="SSF54695">
    <property type="entry name" value="POZ domain"/>
    <property type="match status" value="1"/>
</dbReference>
<dbReference type="InterPro" id="IPR011333">
    <property type="entry name" value="SKP1/BTB/POZ_sf"/>
</dbReference>
<reference evidence="2 3" key="2">
    <citation type="journal article" date="2019" name="G3 (Bethesda)">
        <title>Hybrid Assembly of the Genome of the Entomopathogenic Nematode Steinernema carpocapsae Identifies the X-Chromosome.</title>
        <authorList>
            <person name="Serra L."/>
            <person name="Macchietto M."/>
            <person name="Macias-Munoz A."/>
            <person name="McGill C.J."/>
            <person name="Rodriguez I.M."/>
            <person name="Rodriguez B."/>
            <person name="Murad R."/>
            <person name="Mortazavi A."/>
        </authorList>
    </citation>
    <scope>NUCLEOTIDE SEQUENCE [LARGE SCALE GENOMIC DNA]</scope>
    <source>
        <strain evidence="2 3">ALL</strain>
    </source>
</reference>
<comment type="caution">
    <text evidence="2">The sequence shown here is derived from an EMBL/GenBank/DDBJ whole genome shotgun (WGS) entry which is preliminary data.</text>
</comment>
<dbReference type="PROSITE" id="PS50097">
    <property type="entry name" value="BTB"/>
    <property type="match status" value="1"/>
</dbReference>
<dbReference type="EMBL" id="AZBU02000003">
    <property type="protein sequence ID" value="TKR89063.1"/>
    <property type="molecule type" value="Genomic_DNA"/>
</dbReference>
<organism evidence="2 3">
    <name type="scientific">Steinernema carpocapsae</name>
    <name type="common">Entomopathogenic nematode</name>
    <dbReference type="NCBI Taxonomy" id="34508"/>
    <lineage>
        <taxon>Eukaryota</taxon>
        <taxon>Metazoa</taxon>
        <taxon>Ecdysozoa</taxon>
        <taxon>Nematoda</taxon>
        <taxon>Chromadorea</taxon>
        <taxon>Rhabditida</taxon>
        <taxon>Tylenchina</taxon>
        <taxon>Panagrolaimomorpha</taxon>
        <taxon>Strongyloidoidea</taxon>
        <taxon>Steinernematidae</taxon>
        <taxon>Steinernema</taxon>
    </lineage>
</organism>
<evidence type="ECO:0000313" key="3">
    <source>
        <dbReference type="Proteomes" id="UP000298663"/>
    </source>
</evidence>
<proteinExistence type="predicted"/>
<dbReference type="AlphaFoldDB" id="A0A4U5P0B8"/>
<evidence type="ECO:0000259" key="1">
    <source>
        <dbReference type="PROSITE" id="PS50097"/>
    </source>
</evidence>
<dbReference type="InterPro" id="IPR000210">
    <property type="entry name" value="BTB/POZ_dom"/>
</dbReference>
<dbReference type="Proteomes" id="UP000298663">
    <property type="component" value="Unassembled WGS sequence"/>
</dbReference>
<dbReference type="Gene3D" id="3.30.710.10">
    <property type="entry name" value="Potassium Channel Kv1.1, Chain A"/>
    <property type="match status" value="1"/>
</dbReference>
<dbReference type="CDD" id="cd18186">
    <property type="entry name" value="BTB_POZ_ZBTB_KLHL-like"/>
    <property type="match status" value="1"/>
</dbReference>
<sequence length="215" mass="24029">MAHTGVISLEPGKESGPDILIGEFEWQVIADPDGITLTIVCTSSKWSSTAIWNCSAVGTFALASANEKHKESVFHLWNATFDDFGTHSKQEYSKENFSKALAKVGEPCLLRIHIEIVSTFYADLKDSNNALIENSFDAVLFKVDGENLWIPKKVLAAHSLYFATLFENSFKEGDDDVHELENLDLDNFIQFIGIVHSVTEYIGALNLWNKPWRAS</sequence>
<feature type="domain" description="BTB" evidence="1">
    <location>
        <begin position="137"/>
        <end position="197"/>
    </location>
</feature>
<accession>A0A4U5P0B8</accession>
<keyword evidence="3" id="KW-1185">Reference proteome</keyword>
<dbReference type="Pfam" id="PF00651">
    <property type="entry name" value="BTB"/>
    <property type="match status" value="1"/>
</dbReference>
<dbReference type="OrthoDB" id="5787168at2759"/>
<protein>
    <recommendedName>
        <fullName evidence="1">BTB domain-containing protein</fullName>
    </recommendedName>
</protein>
<gene>
    <name evidence="2" type="ORF">L596_013221</name>
</gene>
<evidence type="ECO:0000313" key="2">
    <source>
        <dbReference type="EMBL" id="TKR89063.1"/>
    </source>
</evidence>